<evidence type="ECO:0000256" key="3">
    <source>
        <dbReference type="RuleBase" id="RU003939"/>
    </source>
</evidence>
<evidence type="ECO:0000313" key="4">
    <source>
        <dbReference type="EMBL" id="GLI58200.1"/>
    </source>
</evidence>
<dbReference type="GO" id="GO:0030527">
    <property type="term" value="F:structural constituent of chromatin"/>
    <property type="evidence" value="ECO:0007669"/>
    <property type="project" value="InterPro"/>
</dbReference>
<dbReference type="PANTHER" id="PTHR33175:SF3">
    <property type="entry name" value="DNA-BINDING PROTEIN HU-BETA"/>
    <property type="match status" value="1"/>
</dbReference>
<organism evidence="4 5">
    <name type="scientific">Propionigenium maris DSM 9537</name>
    <dbReference type="NCBI Taxonomy" id="1123000"/>
    <lineage>
        <taxon>Bacteria</taxon>
        <taxon>Fusobacteriati</taxon>
        <taxon>Fusobacteriota</taxon>
        <taxon>Fusobacteriia</taxon>
        <taxon>Fusobacteriales</taxon>
        <taxon>Fusobacteriaceae</taxon>
        <taxon>Propionigenium</taxon>
    </lineage>
</organism>
<dbReference type="PRINTS" id="PR01727">
    <property type="entry name" value="DNABINDINGHU"/>
</dbReference>
<keyword evidence="5" id="KW-1185">Reference proteome</keyword>
<dbReference type="InterPro" id="IPR000119">
    <property type="entry name" value="Hist_DNA-bd"/>
</dbReference>
<gene>
    <name evidence="4" type="ORF">PM10SUCC1_37140</name>
</gene>
<reference evidence="4" key="1">
    <citation type="submission" date="2022-12" db="EMBL/GenBank/DDBJ databases">
        <title>Reference genome sequencing for broad-spectrum identification of bacterial and archaeal isolates by mass spectrometry.</title>
        <authorList>
            <person name="Sekiguchi Y."/>
            <person name="Tourlousse D.M."/>
        </authorList>
    </citation>
    <scope>NUCLEOTIDE SEQUENCE</scope>
    <source>
        <strain evidence="4">10succ1</strain>
    </source>
</reference>
<comment type="caution">
    <text evidence="4">The sequence shown here is derived from an EMBL/GenBank/DDBJ whole genome shotgun (WGS) entry which is preliminary data.</text>
</comment>
<dbReference type="InterPro" id="IPR010992">
    <property type="entry name" value="IHF-like_DNA-bd_dom_sf"/>
</dbReference>
<dbReference type="EMBL" id="BSDY01000038">
    <property type="protein sequence ID" value="GLI58200.1"/>
    <property type="molecule type" value="Genomic_DNA"/>
</dbReference>
<evidence type="ECO:0000313" key="5">
    <source>
        <dbReference type="Proteomes" id="UP001144471"/>
    </source>
</evidence>
<dbReference type="GO" id="GO:0003677">
    <property type="term" value="F:DNA binding"/>
    <property type="evidence" value="ECO:0007669"/>
    <property type="project" value="UniProtKB-KW"/>
</dbReference>
<dbReference type="RefSeq" id="WP_281837887.1">
    <property type="nucleotide sequence ID" value="NZ_BSDY01000038.1"/>
</dbReference>
<dbReference type="Gene3D" id="4.10.520.10">
    <property type="entry name" value="IHF-like DNA-binding proteins"/>
    <property type="match status" value="1"/>
</dbReference>
<accession>A0A9W6GQ06</accession>
<protein>
    <submittedName>
        <fullName evidence="4">DNA-binding protein</fullName>
    </submittedName>
</protein>
<name>A0A9W6GQ06_9FUSO</name>
<dbReference type="SMART" id="SM00411">
    <property type="entry name" value="BHL"/>
    <property type="match status" value="1"/>
</dbReference>
<dbReference type="PANTHER" id="PTHR33175">
    <property type="entry name" value="DNA-BINDING PROTEIN HU"/>
    <property type="match status" value="1"/>
</dbReference>
<dbReference type="GO" id="GO:0005829">
    <property type="term" value="C:cytosol"/>
    <property type="evidence" value="ECO:0007669"/>
    <property type="project" value="TreeGrafter"/>
</dbReference>
<evidence type="ECO:0000256" key="2">
    <source>
        <dbReference type="ARBA" id="ARBA00023125"/>
    </source>
</evidence>
<proteinExistence type="inferred from homology"/>
<keyword evidence="2 4" id="KW-0238">DNA-binding</keyword>
<comment type="similarity">
    <text evidence="3">Belongs to the bacterial histone-like protein family.</text>
</comment>
<dbReference type="GO" id="GO:0030261">
    <property type="term" value="P:chromosome condensation"/>
    <property type="evidence" value="ECO:0007669"/>
    <property type="project" value="UniProtKB-KW"/>
</dbReference>
<keyword evidence="1" id="KW-0226">DNA condensation</keyword>
<sequence>MTKKEFIAKFYEAGEFSSKAEAERKLNTLLETVEDVLVDGDEVNFIGWGKWEVVERAKRKVRNPQTGRKMTVKAKKVVKFKPGKKLSDKISL</sequence>
<dbReference type="Proteomes" id="UP001144471">
    <property type="component" value="Unassembled WGS sequence"/>
</dbReference>
<dbReference type="SUPFAM" id="SSF47729">
    <property type="entry name" value="IHF-like DNA-binding proteins"/>
    <property type="match status" value="1"/>
</dbReference>
<dbReference type="AlphaFoldDB" id="A0A9W6GQ06"/>
<evidence type="ECO:0000256" key="1">
    <source>
        <dbReference type="ARBA" id="ARBA00023067"/>
    </source>
</evidence>
<dbReference type="Pfam" id="PF00216">
    <property type="entry name" value="Bac_DNA_binding"/>
    <property type="match status" value="1"/>
</dbReference>